<protein>
    <submittedName>
        <fullName evidence="2">Uncharacterized protein</fullName>
    </submittedName>
</protein>
<gene>
    <name evidence="2" type="ORF">SAMN05444169_3902</name>
</gene>
<accession>A0A1M5M9F3</accession>
<dbReference type="RefSeq" id="WP_079567365.1">
    <property type="nucleotide sequence ID" value="NZ_LT670818.1"/>
</dbReference>
<dbReference type="OrthoDB" id="7477898at2"/>
<dbReference type="AlphaFoldDB" id="A0A1M5M9F3"/>
<organism evidence="2 3">
    <name type="scientific">Bradyrhizobium erythrophlei</name>
    <dbReference type="NCBI Taxonomy" id="1437360"/>
    <lineage>
        <taxon>Bacteria</taxon>
        <taxon>Pseudomonadati</taxon>
        <taxon>Pseudomonadota</taxon>
        <taxon>Alphaproteobacteria</taxon>
        <taxon>Hyphomicrobiales</taxon>
        <taxon>Nitrobacteraceae</taxon>
        <taxon>Bradyrhizobium</taxon>
    </lineage>
</organism>
<feature type="region of interest" description="Disordered" evidence="1">
    <location>
        <begin position="98"/>
        <end position="126"/>
    </location>
</feature>
<evidence type="ECO:0000256" key="1">
    <source>
        <dbReference type="SAM" id="MobiDB-lite"/>
    </source>
</evidence>
<evidence type="ECO:0000313" key="3">
    <source>
        <dbReference type="Proteomes" id="UP000190675"/>
    </source>
</evidence>
<proteinExistence type="predicted"/>
<dbReference type="Proteomes" id="UP000190675">
    <property type="component" value="Chromosome I"/>
</dbReference>
<dbReference type="EMBL" id="LT670818">
    <property type="protein sequence ID" value="SHG73964.1"/>
    <property type="molecule type" value="Genomic_DNA"/>
</dbReference>
<evidence type="ECO:0000313" key="2">
    <source>
        <dbReference type="EMBL" id="SHG73964.1"/>
    </source>
</evidence>
<name>A0A1M5M9F3_9BRAD</name>
<sequence length="126" mass="13883">MEQSFQARKVPFDIDALLHPSRAFRHPLDVVRDTDMTAAEKRSVLASWASDACAIESNPALRATATGNVVNYDDIIDALQSLDAGQSADTVTYAFKRRQRRRRWSDWKGRGRGGPDNGDVGSSAFG</sequence>
<reference evidence="2 3" key="1">
    <citation type="submission" date="2016-11" db="EMBL/GenBank/DDBJ databases">
        <authorList>
            <person name="Jaros S."/>
            <person name="Januszkiewicz K."/>
            <person name="Wedrychowicz H."/>
        </authorList>
    </citation>
    <scope>NUCLEOTIDE SEQUENCE [LARGE SCALE GENOMIC DNA]</scope>
    <source>
        <strain evidence="2 3">GAS242</strain>
    </source>
</reference>